<dbReference type="EMBL" id="CP097501">
    <property type="protein sequence ID" value="URD66903.1"/>
    <property type="molecule type" value="Genomic_DNA"/>
</dbReference>
<organism evidence="1 2">
    <name type="scientific">Conchiformibius steedae DSM 2580</name>
    <dbReference type="NCBI Taxonomy" id="1121352"/>
    <lineage>
        <taxon>Bacteria</taxon>
        <taxon>Pseudomonadati</taxon>
        <taxon>Pseudomonadota</taxon>
        <taxon>Betaproteobacteria</taxon>
        <taxon>Neisseriales</taxon>
        <taxon>Neisseriaceae</taxon>
        <taxon>Conchiformibius</taxon>
    </lineage>
</organism>
<dbReference type="RefSeq" id="WP_156932341.1">
    <property type="nucleotide sequence ID" value="NZ_CP097501.1"/>
</dbReference>
<proteinExistence type="predicted"/>
<dbReference type="AlphaFoldDB" id="A0AAE9HUH7"/>
<dbReference type="Proteomes" id="UP001056819">
    <property type="component" value="Chromosome"/>
</dbReference>
<accession>A0AAE9HUH7</accession>
<name>A0AAE9HUH7_9NEIS</name>
<evidence type="ECO:0000313" key="2">
    <source>
        <dbReference type="Proteomes" id="UP001056819"/>
    </source>
</evidence>
<gene>
    <name evidence="1" type="ORF">LNQ82_06695</name>
</gene>
<sequence length="120" mass="13365">MIDGIVSGKLLLKPKPMYTIRGTEYMIAKMNVYGYPVGNLKADDLDGDIIAFDKNVCAELKRYKQGDVISILGIITPIYEPKAAQPVPITLKITARRLYVGYLDFQAHGKGLIFEQLGCR</sequence>
<reference evidence="1" key="1">
    <citation type="submission" date="2022-05" db="EMBL/GenBank/DDBJ databases">
        <title>Alysiella filiformis genome sequencing.</title>
        <authorList>
            <person name="Viehboeck T."/>
        </authorList>
    </citation>
    <scope>NUCLEOTIDE SEQUENCE</scope>
    <source>
        <strain evidence="1">DSM 2580</strain>
    </source>
</reference>
<protein>
    <submittedName>
        <fullName evidence="1">Uncharacterized protein</fullName>
    </submittedName>
</protein>
<evidence type="ECO:0000313" key="1">
    <source>
        <dbReference type="EMBL" id="URD66903.1"/>
    </source>
</evidence>